<comment type="caution">
    <text evidence="1">The sequence shown here is derived from an EMBL/GenBank/DDBJ whole genome shotgun (WGS) entry which is preliminary data.</text>
</comment>
<organism evidence="1 2">
    <name type="scientific">Halteria grandinella</name>
    <dbReference type="NCBI Taxonomy" id="5974"/>
    <lineage>
        <taxon>Eukaryota</taxon>
        <taxon>Sar</taxon>
        <taxon>Alveolata</taxon>
        <taxon>Ciliophora</taxon>
        <taxon>Intramacronucleata</taxon>
        <taxon>Spirotrichea</taxon>
        <taxon>Stichotrichia</taxon>
        <taxon>Sporadotrichida</taxon>
        <taxon>Halteriidae</taxon>
        <taxon>Halteria</taxon>
    </lineage>
</organism>
<evidence type="ECO:0000313" key="2">
    <source>
        <dbReference type="Proteomes" id="UP000785679"/>
    </source>
</evidence>
<dbReference type="Proteomes" id="UP000785679">
    <property type="component" value="Unassembled WGS sequence"/>
</dbReference>
<name>A0A8J8NEX4_HALGN</name>
<keyword evidence="2" id="KW-1185">Reference proteome</keyword>
<evidence type="ECO:0000313" key="1">
    <source>
        <dbReference type="EMBL" id="TNV73763.1"/>
    </source>
</evidence>
<sequence length="188" mass="21195">MQFSFPRVVQQLRYAPNFKESLTKVSLVMLSKMINYNLKVSILCCDQCPIVYVNKAQEVAHNILYKACFKVLQTLEGLIVLSPHFLSCFRDKVAVIDGIRQISTDCRCGIKCDVFNSIDCAHVCIFEVSYCPHGVYLKVARIIGAIKRPRHVIVPIEAIQGTHHIVHKDQLRSGTQGLLRALVIADII</sequence>
<dbReference type="EMBL" id="RRYP01018145">
    <property type="protein sequence ID" value="TNV73763.1"/>
    <property type="molecule type" value="Genomic_DNA"/>
</dbReference>
<gene>
    <name evidence="1" type="ORF">FGO68_gene5606</name>
</gene>
<reference evidence="1" key="1">
    <citation type="submission" date="2019-06" db="EMBL/GenBank/DDBJ databases">
        <authorList>
            <person name="Zheng W."/>
        </authorList>
    </citation>
    <scope>NUCLEOTIDE SEQUENCE</scope>
    <source>
        <strain evidence="1">QDHG01</strain>
    </source>
</reference>
<protein>
    <submittedName>
        <fullName evidence="1">Uncharacterized protein</fullName>
    </submittedName>
</protein>
<proteinExistence type="predicted"/>
<dbReference type="AlphaFoldDB" id="A0A8J8NEX4"/>
<accession>A0A8J8NEX4</accession>